<dbReference type="PANTHER" id="PTHR46590">
    <property type="entry name" value="PHOSPHATIDYLINOSITOL TRANSFER PROTEIN CSR1-RELATED"/>
    <property type="match status" value="1"/>
</dbReference>
<proteinExistence type="predicted"/>
<dbReference type="CDD" id="cd00170">
    <property type="entry name" value="SEC14"/>
    <property type="match status" value="1"/>
</dbReference>
<sequence length="461" mass="52551">MTSIVFPTTLSLDNRKPAHAGTLTADQVDMLKSMWMRLLTLFQQPGQEIQLPHRPESQDSTTKKGGFFGFGAKKEEPVHDYFLGATSDPRWTSLPLDKALPMIPGELLREAFWGMVATDNPDSTLLRFLRARKWDLDAAYNMLTNTLRWRLEMRINEIVSLGETGLIEELEKAKKGLGVAFKKQLEQKMVTLGGPDRRARGVCFVNVQVHHKDDQPLEIMKLLTIYVMETSRVICDYPMDTVCIVFNLENFTMANMASVDNGIPNICVDFEVVKFLVGCFQAYYPETLGLACVHKAPWVFSTIWNLITPILDPVVASKIVFTKNLEDLEKYVASDSLPIIITGDKSHPAMDDLKAETTPKAGYRLLPADDPRIKNYWDTVVDYEAKTENWCKTREFGGDEDAMDRLRLGQHYRVTRVKAEKIMRGETVYHVKGLIRIDDNDRLIINYNTSTWGEKDITDWV</sequence>
<reference evidence="2 3" key="1">
    <citation type="submission" date="2019-09" db="EMBL/GenBank/DDBJ databases">
        <authorList>
            <consortium name="DOE Joint Genome Institute"/>
            <person name="Mondo S.J."/>
            <person name="Navarro-Mendoza M.I."/>
            <person name="Perez-Arques C."/>
            <person name="Panchal S."/>
            <person name="Nicolas F.E."/>
            <person name="Ganguly P."/>
            <person name="Pangilinan J."/>
            <person name="Grigoriev I."/>
            <person name="Heitman J."/>
            <person name="Sanya K."/>
            <person name="Garre V."/>
        </authorList>
    </citation>
    <scope>NUCLEOTIDE SEQUENCE [LARGE SCALE GENOMIC DNA]</scope>
    <source>
        <strain evidence="2 3">MU402</strain>
    </source>
</reference>
<dbReference type="InterPro" id="IPR001251">
    <property type="entry name" value="CRAL-TRIO_dom"/>
</dbReference>
<dbReference type="InterPro" id="IPR052432">
    <property type="entry name" value="PITP/CRAL-TRIO"/>
</dbReference>
<organism evidence="2 3">
    <name type="scientific">Mucor circinelloides f. lusitanicus</name>
    <name type="common">Mucor racemosus var. lusitanicus</name>
    <dbReference type="NCBI Taxonomy" id="29924"/>
    <lineage>
        <taxon>Eukaryota</taxon>
        <taxon>Fungi</taxon>
        <taxon>Fungi incertae sedis</taxon>
        <taxon>Mucoromycota</taxon>
        <taxon>Mucoromycotina</taxon>
        <taxon>Mucoromycetes</taxon>
        <taxon>Mucorales</taxon>
        <taxon>Mucorineae</taxon>
        <taxon>Mucoraceae</taxon>
        <taxon>Mucor</taxon>
    </lineage>
</organism>
<evidence type="ECO:0000259" key="1">
    <source>
        <dbReference type="PROSITE" id="PS50191"/>
    </source>
</evidence>
<comment type="caution">
    <text evidence="2">The sequence shown here is derived from an EMBL/GenBank/DDBJ whole genome shotgun (WGS) entry which is preliminary data.</text>
</comment>
<dbReference type="PROSITE" id="PS50191">
    <property type="entry name" value="CRAL_TRIO"/>
    <property type="match status" value="1"/>
</dbReference>
<name>A0A8H4EYT4_MUCCL</name>
<dbReference type="SUPFAM" id="SSF52087">
    <property type="entry name" value="CRAL/TRIO domain"/>
    <property type="match status" value="1"/>
</dbReference>
<dbReference type="Pfam" id="PF03765">
    <property type="entry name" value="CRAL_TRIO_N"/>
    <property type="match status" value="1"/>
</dbReference>
<evidence type="ECO:0000313" key="3">
    <source>
        <dbReference type="Proteomes" id="UP000469890"/>
    </source>
</evidence>
<dbReference type="Pfam" id="PF00650">
    <property type="entry name" value="CRAL_TRIO"/>
    <property type="match status" value="1"/>
</dbReference>
<accession>A0A8H4EYT4</accession>
<feature type="domain" description="CRAL-TRIO" evidence="1">
    <location>
        <begin position="177"/>
        <end position="349"/>
    </location>
</feature>
<gene>
    <name evidence="2" type="ORF">FB192DRAFT_1344557</name>
</gene>
<dbReference type="SMART" id="SM00516">
    <property type="entry name" value="SEC14"/>
    <property type="match status" value="1"/>
</dbReference>
<dbReference type="PANTHER" id="PTHR46590:SF1">
    <property type="entry name" value="PHOSPHATIDYLINOSITOL TRANSFER PROTEIN CSR1"/>
    <property type="match status" value="1"/>
</dbReference>
<dbReference type="SUPFAM" id="SSF46938">
    <property type="entry name" value="CRAL/TRIO N-terminal domain"/>
    <property type="match status" value="1"/>
</dbReference>
<dbReference type="EMBL" id="JAAECE010000006">
    <property type="protein sequence ID" value="KAF1799576.1"/>
    <property type="molecule type" value="Genomic_DNA"/>
</dbReference>
<dbReference type="Gene3D" id="3.40.525.10">
    <property type="entry name" value="CRAL-TRIO lipid binding domain"/>
    <property type="match status" value="1"/>
</dbReference>
<dbReference type="AlphaFoldDB" id="A0A8H4EYT4"/>
<dbReference type="InterPro" id="IPR036273">
    <property type="entry name" value="CRAL/TRIO_N_dom_sf"/>
</dbReference>
<protein>
    <submittedName>
        <fullName evidence="2">CRAL-TRIO domain-containing protein</fullName>
    </submittedName>
</protein>
<dbReference type="Proteomes" id="UP000469890">
    <property type="component" value="Unassembled WGS sequence"/>
</dbReference>
<dbReference type="SMART" id="SM01100">
    <property type="entry name" value="CRAL_TRIO_N"/>
    <property type="match status" value="1"/>
</dbReference>
<evidence type="ECO:0000313" key="2">
    <source>
        <dbReference type="EMBL" id="KAF1799576.1"/>
    </source>
</evidence>
<dbReference type="InterPro" id="IPR011074">
    <property type="entry name" value="CRAL/TRIO_N_dom"/>
</dbReference>
<dbReference type="InterPro" id="IPR036865">
    <property type="entry name" value="CRAL-TRIO_dom_sf"/>
</dbReference>